<evidence type="ECO:0000256" key="8">
    <source>
        <dbReference type="ARBA" id="ARBA00023180"/>
    </source>
</evidence>
<evidence type="ECO:0000256" key="1">
    <source>
        <dbReference type="ARBA" id="ARBA00001641"/>
    </source>
</evidence>
<dbReference type="GO" id="GO:0005576">
    <property type="term" value="C:extracellular region"/>
    <property type="evidence" value="ECO:0007669"/>
    <property type="project" value="InterPro"/>
</dbReference>
<dbReference type="SMART" id="SM00236">
    <property type="entry name" value="fCBD"/>
    <property type="match status" value="1"/>
</dbReference>
<dbReference type="EC" id="3.2.1.91" evidence="3"/>
<dbReference type="Gene3D" id="2.70.100.10">
    <property type="entry name" value="Glycoside hydrolase, family 7, domain"/>
    <property type="match status" value="1"/>
</dbReference>
<dbReference type="SUPFAM" id="SSF49899">
    <property type="entry name" value="Concanavalin A-like lectins/glucanases"/>
    <property type="match status" value="1"/>
</dbReference>
<dbReference type="AlphaFoldDB" id="A0A9P6CDU3"/>
<dbReference type="GO" id="GO:0030248">
    <property type="term" value="F:cellulose binding"/>
    <property type="evidence" value="ECO:0007669"/>
    <property type="project" value="InterPro"/>
</dbReference>
<gene>
    <name evidence="14" type="ORF">BDZ94DRAFT_1166257</name>
</gene>
<keyword evidence="15" id="KW-1185">Reference proteome</keyword>
<keyword evidence="10" id="KW-0326">Glycosidase</keyword>
<dbReference type="PANTHER" id="PTHR33753:SF2">
    <property type="entry name" value="GLYCOSIDE HYDROLASE FAMILY 7 PROTEIN"/>
    <property type="match status" value="1"/>
</dbReference>
<dbReference type="PROSITE" id="PS00562">
    <property type="entry name" value="CBM1_1"/>
    <property type="match status" value="1"/>
</dbReference>
<keyword evidence="6" id="KW-0136">Cellulose degradation</keyword>
<dbReference type="InterPro" id="IPR035971">
    <property type="entry name" value="CBD_sf"/>
</dbReference>
<dbReference type="Pfam" id="PF00840">
    <property type="entry name" value="Glyco_hydro_7"/>
    <property type="match status" value="1"/>
</dbReference>
<keyword evidence="4" id="KW-0732">Signal</keyword>
<evidence type="ECO:0000256" key="7">
    <source>
        <dbReference type="ARBA" id="ARBA00023157"/>
    </source>
</evidence>
<evidence type="ECO:0000313" key="14">
    <source>
        <dbReference type="EMBL" id="KAF9462186.1"/>
    </source>
</evidence>
<evidence type="ECO:0000256" key="11">
    <source>
        <dbReference type="ARBA" id="ARBA00023326"/>
    </source>
</evidence>
<dbReference type="InterPro" id="IPR001722">
    <property type="entry name" value="Glyco_hydro_7"/>
</dbReference>
<feature type="domain" description="CBM1" evidence="13">
    <location>
        <begin position="78"/>
        <end position="114"/>
    </location>
</feature>
<comment type="caution">
    <text evidence="14">The sequence shown here is derived from an EMBL/GenBank/DDBJ whole genome shotgun (WGS) entry which is preliminary data.</text>
</comment>
<keyword evidence="8" id="KW-0325">Glycoprotein</keyword>
<evidence type="ECO:0000256" key="9">
    <source>
        <dbReference type="ARBA" id="ARBA00023277"/>
    </source>
</evidence>
<evidence type="ECO:0000259" key="13">
    <source>
        <dbReference type="PROSITE" id="PS51164"/>
    </source>
</evidence>
<keyword evidence="5" id="KW-0378">Hydrolase</keyword>
<comment type="catalytic activity">
    <reaction evidence="1">
        <text>Hydrolysis of (1-&gt;4)-beta-D-glucosidic linkages in cellulose and cellotetraose, releasing cellobiose from the non-reducing ends of the chains.</text>
        <dbReference type="EC" id="3.2.1.91"/>
    </reaction>
</comment>
<dbReference type="GO" id="GO:0016162">
    <property type="term" value="F:cellulose 1,4-beta-cellobiosidase activity"/>
    <property type="evidence" value="ECO:0007669"/>
    <property type="project" value="UniProtKB-EC"/>
</dbReference>
<evidence type="ECO:0000256" key="10">
    <source>
        <dbReference type="ARBA" id="ARBA00023295"/>
    </source>
</evidence>
<keyword evidence="9" id="KW-0119">Carbohydrate metabolism</keyword>
<evidence type="ECO:0000313" key="15">
    <source>
        <dbReference type="Proteomes" id="UP000807353"/>
    </source>
</evidence>
<dbReference type="InterPro" id="IPR000254">
    <property type="entry name" value="CBD"/>
</dbReference>
<dbReference type="SUPFAM" id="SSF57180">
    <property type="entry name" value="Cellulose-binding domain"/>
    <property type="match status" value="1"/>
</dbReference>
<dbReference type="InterPro" id="IPR037019">
    <property type="entry name" value="Glyco_hydro_7_sf"/>
</dbReference>
<keyword evidence="7" id="KW-1015">Disulfide bond</keyword>
<sequence length="114" mass="11935">MLWLDSSYPTNKDPSVPGVKRGPCATTSGKPEDVEKNSPNASVTFSNIKFGDIGSTYSTTGGTTTTTTTSGSTQPTGGTVPQWGQCGGIGYTGPTICVSPYKCNVQNPYYSQCY</sequence>
<reference evidence="14" key="1">
    <citation type="submission" date="2020-11" db="EMBL/GenBank/DDBJ databases">
        <authorList>
            <consortium name="DOE Joint Genome Institute"/>
            <person name="Ahrendt S."/>
            <person name="Riley R."/>
            <person name="Andreopoulos W."/>
            <person name="Labutti K."/>
            <person name="Pangilinan J."/>
            <person name="Ruiz-Duenas F.J."/>
            <person name="Barrasa J.M."/>
            <person name="Sanchez-Garcia M."/>
            <person name="Camarero S."/>
            <person name="Miyauchi S."/>
            <person name="Serrano A."/>
            <person name="Linde D."/>
            <person name="Babiker R."/>
            <person name="Drula E."/>
            <person name="Ayuso-Fernandez I."/>
            <person name="Pacheco R."/>
            <person name="Padilla G."/>
            <person name="Ferreira P."/>
            <person name="Barriuso J."/>
            <person name="Kellner H."/>
            <person name="Castanera R."/>
            <person name="Alfaro M."/>
            <person name="Ramirez L."/>
            <person name="Pisabarro A.G."/>
            <person name="Kuo A."/>
            <person name="Tritt A."/>
            <person name="Lipzen A."/>
            <person name="He G."/>
            <person name="Yan M."/>
            <person name="Ng V."/>
            <person name="Cullen D."/>
            <person name="Martin F."/>
            <person name="Rosso M.-N."/>
            <person name="Henrissat B."/>
            <person name="Hibbett D."/>
            <person name="Martinez A.T."/>
            <person name="Grigoriev I.V."/>
        </authorList>
    </citation>
    <scope>NUCLEOTIDE SEQUENCE</scope>
    <source>
        <strain evidence="14">CBS 247.69</strain>
    </source>
</reference>
<organism evidence="14 15">
    <name type="scientific">Collybia nuda</name>
    <dbReference type="NCBI Taxonomy" id="64659"/>
    <lineage>
        <taxon>Eukaryota</taxon>
        <taxon>Fungi</taxon>
        <taxon>Dikarya</taxon>
        <taxon>Basidiomycota</taxon>
        <taxon>Agaricomycotina</taxon>
        <taxon>Agaricomycetes</taxon>
        <taxon>Agaricomycetidae</taxon>
        <taxon>Agaricales</taxon>
        <taxon>Tricholomatineae</taxon>
        <taxon>Clitocybaceae</taxon>
        <taxon>Collybia</taxon>
    </lineage>
</organism>
<comment type="similarity">
    <text evidence="2">Belongs to the glycosyl hydrolase 7 (cellulase C) family.</text>
</comment>
<dbReference type="OrthoDB" id="412382at2759"/>
<feature type="region of interest" description="Disordered" evidence="12">
    <location>
        <begin position="56"/>
        <end position="79"/>
    </location>
</feature>
<dbReference type="InterPro" id="IPR013320">
    <property type="entry name" value="ConA-like_dom_sf"/>
</dbReference>
<proteinExistence type="inferred from homology"/>
<keyword evidence="11" id="KW-0624">Polysaccharide degradation</keyword>
<dbReference type="GO" id="GO:0030245">
    <property type="term" value="P:cellulose catabolic process"/>
    <property type="evidence" value="ECO:0007669"/>
    <property type="project" value="UniProtKB-KW"/>
</dbReference>
<dbReference type="Pfam" id="PF00734">
    <property type="entry name" value="CBM_1"/>
    <property type="match status" value="1"/>
</dbReference>
<name>A0A9P6CDU3_9AGAR</name>
<dbReference type="Proteomes" id="UP000807353">
    <property type="component" value="Unassembled WGS sequence"/>
</dbReference>
<dbReference type="EMBL" id="MU150274">
    <property type="protein sequence ID" value="KAF9462186.1"/>
    <property type="molecule type" value="Genomic_DNA"/>
</dbReference>
<protein>
    <recommendedName>
        <fullName evidence="3">cellulose 1,4-beta-cellobiosidase (non-reducing end)</fullName>
        <ecNumber evidence="3">3.2.1.91</ecNumber>
    </recommendedName>
</protein>
<accession>A0A9P6CDU3</accession>
<evidence type="ECO:0000256" key="4">
    <source>
        <dbReference type="ARBA" id="ARBA00022729"/>
    </source>
</evidence>
<evidence type="ECO:0000256" key="2">
    <source>
        <dbReference type="ARBA" id="ARBA00006044"/>
    </source>
</evidence>
<evidence type="ECO:0000256" key="5">
    <source>
        <dbReference type="ARBA" id="ARBA00022801"/>
    </source>
</evidence>
<dbReference type="PROSITE" id="PS51164">
    <property type="entry name" value="CBM1_2"/>
    <property type="match status" value="1"/>
</dbReference>
<evidence type="ECO:0000256" key="3">
    <source>
        <dbReference type="ARBA" id="ARBA00012561"/>
    </source>
</evidence>
<evidence type="ECO:0000256" key="6">
    <source>
        <dbReference type="ARBA" id="ARBA00023001"/>
    </source>
</evidence>
<dbReference type="PANTHER" id="PTHR33753">
    <property type="entry name" value="1,4-BETA-D-GLUCAN CELLOBIOHYDROLASE B"/>
    <property type="match status" value="1"/>
</dbReference>
<evidence type="ECO:0000256" key="12">
    <source>
        <dbReference type="SAM" id="MobiDB-lite"/>
    </source>
</evidence>
<feature type="region of interest" description="Disordered" evidence="12">
    <location>
        <begin position="1"/>
        <end position="41"/>
    </location>
</feature>